<dbReference type="PANTHER" id="PTHR10806">
    <property type="entry name" value="SIGNAL PEPTIDASE COMPLEX CATALYTIC SUBUNIT SEC11"/>
    <property type="match status" value="1"/>
</dbReference>
<keyword evidence="4 5" id="KW-0472">Membrane</keyword>
<gene>
    <name evidence="6" type="ORF">MM817_01717</name>
</gene>
<name>A0A9X1V9Y9_9BACL</name>
<dbReference type="AlphaFoldDB" id="A0A9X1V9Y9"/>
<evidence type="ECO:0000256" key="2">
    <source>
        <dbReference type="ARBA" id="ARBA00022692"/>
    </source>
</evidence>
<dbReference type="GO" id="GO:0016020">
    <property type="term" value="C:membrane"/>
    <property type="evidence" value="ECO:0007669"/>
    <property type="project" value="UniProtKB-SubCell"/>
</dbReference>
<evidence type="ECO:0000256" key="3">
    <source>
        <dbReference type="ARBA" id="ARBA00022989"/>
    </source>
</evidence>
<evidence type="ECO:0000313" key="6">
    <source>
        <dbReference type="EMBL" id="MCI0183440.1"/>
    </source>
</evidence>
<evidence type="ECO:0000256" key="1">
    <source>
        <dbReference type="ARBA" id="ARBA00004370"/>
    </source>
</evidence>
<evidence type="ECO:0000313" key="7">
    <source>
        <dbReference type="Proteomes" id="UP001139263"/>
    </source>
</evidence>
<reference evidence="6" key="1">
    <citation type="submission" date="2022-03" db="EMBL/GenBank/DDBJ databases">
        <title>Draft Genome Sequence of Firmicute Strain S0AB, a Heterotrophic Iron/Sulfur-Oxidizing Extreme Acidophile.</title>
        <authorList>
            <person name="Vergara E."/>
            <person name="Pakostova E."/>
            <person name="Johnson D.B."/>
            <person name="Holmes D.S."/>
        </authorList>
    </citation>
    <scope>NUCLEOTIDE SEQUENCE</scope>
    <source>
        <strain evidence="6">S0AB</strain>
    </source>
</reference>
<accession>A0A9X1V9Y9</accession>
<organism evidence="6 7">
    <name type="scientific">Sulfoacidibacillus ferrooxidans</name>
    <dbReference type="NCBI Taxonomy" id="2005001"/>
    <lineage>
        <taxon>Bacteria</taxon>
        <taxon>Bacillati</taxon>
        <taxon>Bacillota</taxon>
        <taxon>Bacilli</taxon>
        <taxon>Bacillales</taxon>
        <taxon>Alicyclobacillaceae</taxon>
        <taxon>Sulfoacidibacillus</taxon>
    </lineage>
</organism>
<dbReference type="CDD" id="cd06530">
    <property type="entry name" value="S26_SPase_I"/>
    <property type="match status" value="1"/>
</dbReference>
<evidence type="ECO:0008006" key="8">
    <source>
        <dbReference type="Google" id="ProtNLM"/>
    </source>
</evidence>
<feature type="transmembrane region" description="Helical" evidence="5">
    <location>
        <begin position="325"/>
        <end position="346"/>
    </location>
</feature>
<feature type="transmembrane region" description="Helical" evidence="5">
    <location>
        <begin position="155"/>
        <end position="173"/>
    </location>
</feature>
<keyword evidence="2 5" id="KW-0812">Transmembrane</keyword>
<comment type="caution">
    <text evidence="6">The sequence shown here is derived from an EMBL/GenBank/DDBJ whole genome shotgun (WGS) entry which is preliminary data.</text>
</comment>
<protein>
    <recommendedName>
        <fullName evidence="8">Signal peptidase I</fullName>
    </recommendedName>
</protein>
<comment type="subcellular location">
    <subcellularLocation>
        <location evidence="1">Membrane</location>
    </subcellularLocation>
</comment>
<dbReference type="InterPro" id="IPR001733">
    <property type="entry name" value="Peptidase_S26B"/>
</dbReference>
<dbReference type="InterPro" id="IPR019533">
    <property type="entry name" value="Peptidase_S26"/>
</dbReference>
<dbReference type="InterPro" id="IPR036286">
    <property type="entry name" value="LexA/Signal_pep-like_sf"/>
</dbReference>
<proteinExistence type="predicted"/>
<feature type="transmembrane region" description="Helical" evidence="5">
    <location>
        <begin position="193"/>
        <end position="212"/>
    </location>
</feature>
<dbReference type="GO" id="GO:0006465">
    <property type="term" value="P:signal peptide processing"/>
    <property type="evidence" value="ECO:0007669"/>
    <property type="project" value="InterPro"/>
</dbReference>
<sequence>MRSVRVVVKGVLLVIALLLMVAGTGTFLRHKPFLLEVERTNSMYPLLQRGYVVLLVPVTLHTQLHIGEIIMYHPPVGPLSKEGFIVHRLVGGNARMGYITKGDHNLLSDQAAMQAPPVQPAWIVNRVVTIGGRPLAIPLVGYPTLWLQSGAAKRFYFVPIIGALVAIIVSTGGIRKRERHRRSRRLRRYQGSIFLLSGLTLMLMMAAIIINSSQTDEIPYVVSLHQNGVLNGGGVGIVRKGTVIHRPLATLNNFSDYPSVATITAEDPQLVFSETQVWLPPHATATPTLTLDAKHLGFYKSIVHIGIFPGILPASWIGWIAHRNYWLAVVAVSCIPGLPFFIFPLLHSRIRRNSMQRVRRLIFG</sequence>
<feature type="transmembrane region" description="Helical" evidence="5">
    <location>
        <begin position="301"/>
        <end position="319"/>
    </location>
</feature>
<dbReference type="PANTHER" id="PTHR10806:SF6">
    <property type="entry name" value="SIGNAL PEPTIDASE COMPLEX CATALYTIC SUBUNIT SEC11"/>
    <property type="match status" value="1"/>
</dbReference>
<dbReference type="EMBL" id="JALBUF010000004">
    <property type="protein sequence ID" value="MCI0183440.1"/>
    <property type="molecule type" value="Genomic_DNA"/>
</dbReference>
<feature type="transmembrane region" description="Helical" evidence="5">
    <location>
        <begin position="6"/>
        <end position="28"/>
    </location>
</feature>
<evidence type="ECO:0000256" key="4">
    <source>
        <dbReference type="ARBA" id="ARBA00023136"/>
    </source>
</evidence>
<keyword evidence="7" id="KW-1185">Reference proteome</keyword>
<dbReference type="Proteomes" id="UP001139263">
    <property type="component" value="Unassembled WGS sequence"/>
</dbReference>
<dbReference type="SUPFAM" id="SSF51306">
    <property type="entry name" value="LexA/Signal peptidase"/>
    <property type="match status" value="1"/>
</dbReference>
<dbReference type="RefSeq" id="WP_241713758.1">
    <property type="nucleotide sequence ID" value="NZ_JALBUF010000004.1"/>
</dbReference>
<keyword evidence="3 5" id="KW-1133">Transmembrane helix</keyword>
<evidence type="ECO:0000256" key="5">
    <source>
        <dbReference type="SAM" id="Phobius"/>
    </source>
</evidence>
<dbReference type="GO" id="GO:0004252">
    <property type="term" value="F:serine-type endopeptidase activity"/>
    <property type="evidence" value="ECO:0007669"/>
    <property type="project" value="InterPro"/>
</dbReference>